<name>A0ABT8EHQ2_9BURK</name>
<reference evidence="7" key="1">
    <citation type="submission" date="2021-11" db="EMBL/GenBank/DDBJ databases">
        <title>Draft genome sequence of Alcaligenes endophyticus type strain CCUG 75668T.</title>
        <authorList>
            <person name="Salva-Serra F."/>
            <person name="Duran R.E."/>
            <person name="Seeger M."/>
            <person name="Moore E.R.B."/>
            <person name="Jaen-Luchoro D."/>
        </authorList>
    </citation>
    <scope>NUCLEOTIDE SEQUENCE</scope>
    <source>
        <strain evidence="7">CCUG 75668</strain>
    </source>
</reference>
<proteinExistence type="inferred from homology"/>
<dbReference type="EC" id="1.8.5.-" evidence="5"/>
<comment type="cofactor">
    <cofactor evidence="5">
        <name>Mo-molybdopterin</name>
        <dbReference type="ChEBI" id="CHEBI:71302"/>
    </cofactor>
    <text evidence="5">Binds 1 Mo-molybdopterin (Mo-MPT) cofactor per subunit.</text>
</comment>
<comment type="subunit">
    <text evidence="5">Heterodimer of a catalytic subunit (MsrP) and a heme-binding subunit (MsrQ).</text>
</comment>
<evidence type="ECO:0000256" key="3">
    <source>
        <dbReference type="ARBA" id="ARBA00022729"/>
    </source>
</evidence>
<dbReference type="InterPro" id="IPR022867">
    <property type="entry name" value="MsrP"/>
</dbReference>
<dbReference type="Gene3D" id="3.90.420.10">
    <property type="entry name" value="Oxidoreductase, molybdopterin-binding domain"/>
    <property type="match status" value="1"/>
</dbReference>
<dbReference type="InterPro" id="IPR000572">
    <property type="entry name" value="OxRdtase_Mopterin-bd_dom"/>
</dbReference>
<evidence type="ECO:0000256" key="1">
    <source>
        <dbReference type="ARBA" id="ARBA00022505"/>
    </source>
</evidence>
<comment type="catalytic activity">
    <reaction evidence="5">
        <text>L-methionyl-[protein] + a quinone + H2O = L-methionyl-(R)-S-oxide-[protein] + a quinol</text>
        <dbReference type="Rhea" id="RHEA:51296"/>
        <dbReference type="Rhea" id="RHEA-COMP:12313"/>
        <dbReference type="Rhea" id="RHEA-COMP:12314"/>
        <dbReference type="ChEBI" id="CHEBI:15377"/>
        <dbReference type="ChEBI" id="CHEBI:16044"/>
        <dbReference type="ChEBI" id="CHEBI:24646"/>
        <dbReference type="ChEBI" id="CHEBI:45764"/>
        <dbReference type="ChEBI" id="CHEBI:132124"/>
    </reaction>
</comment>
<feature type="binding site" evidence="5">
    <location>
        <position position="216"/>
    </location>
    <ligand>
        <name>Mo-molybdopterin</name>
        <dbReference type="ChEBI" id="CHEBI:71302"/>
    </ligand>
</feature>
<accession>A0ABT8EHQ2</accession>
<feature type="binding site" evidence="5">
    <location>
        <begin position="232"/>
        <end position="234"/>
    </location>
    <ligand>
        <name>Mo-molybdopterin</name>
        <dbReference type="ChEBI" id="CHEBI:71302"/>
    </ligand>
</feature>
<keyword evidence="3 5" id="KW-0732">Signal</keyword>
<dbReference type="PANTHER" id="PTHR43032">
    <property type="entry name" value="PROTEIN-METHIONINE-SULFOXIDE REDUCTASE"/>
    <property type="match status" value="1"/>
</dbReference>
<dbReference type="Proteomes" id="UP001168613">
    <property type="component" value="Unassembled WGS sequence"/>
</dbReference>
<evidence type="ECO:0000313" key="8">
    <source>
        <dbReference type="Proteomes" id="UP001168613"/>
    </source>
</evidence>
<comment type="caution">
    <text evidence="7">The sequence shown here is derived from an EMBL/GenBank/DDBJ whole genome shotgun (WGS) entry which is preliminary data.</text>
</comment>
<keyword evidence="8" id="KW-1185">Reference proteome</keyword>
<comment type="function">
    <text evidence="5">Part of the MsrPQ system that repairs oxidized periplasmic proteins containing methionine sulfoxide residues (Met-O), using respiratory chain electrons. Thus protects these proteins from oxidative-stress damage caused by reactive species of oxygen and chlorine generated by the host defense mechanisms. MsrPQ is essential for the maintenance of envelope integrity under bleach stress, rescuing a wide series of structurally unrelated periplasmic proteins from methionine oxidation. The catalytic subunit MsrP is non-stereospecific, being able to reduce both (R-) and (S-) diastereoisomers of methionine sulfoxide.</text>
</comment>
<dbReference type="EMBL" id="JAJHNU010000001">
    <property type="protein sequence ID" value="MDN4120809.1"/>
    <property type="molecule type" value="Genomic_DNA"/>
</dbReference>
<feature type="binding site" evidence="5">
    <location>
        <position position="168"/>
    </location>
    <ligand>
        <name>Mo-molybdopterin</name>
        <dbReference type="ChEBI" id="CHEBI:71302"/>
    </ligand>
</feature>
<feature type="binding site" evidence="5">
    <location>
        <begin position="78"/>
        <end position="79"/>
    </location>
    <ligand>
        <name>Mo-molybdopterin</name>
        <dbReference type="ChEBI" id="CHEBI:71302"/>
    </ligand>
</feature>
<dbReference type="SUPFAM" id="SSF56524">
    <property type="entry name" value="Oxidoreductase molybdopterin-binding domain"/>
    <property type="match status" value="1"/>
</dbReference>
<feature type="binding site" evidence="5">
    <location>
        <position position="133"/>
    </location>
    <ligand>
        <name>Mo-molybdopterin</name>
        <dbReference type="ChEBI" id="CHEBI:71302"/>
    </ligand>
    <ligandPart>
        <name>Mo</name>
        <dbReference type="ChEBI" id="CHEBI:28685"/>
    </ligandPart>
</feature>
<dbReference type="GO" id="GO:0016491">
    <property type="term" value="F:oxidoreductase activity"/>
    <property type="evidence" value="ECO:0007669"/>
    <property type="project" value="UniProtKB-KW"/>
</dbReference>
<feature type="domain" description="Oxidoreductase molybdopterin-binding" evidence="6">
    <location>
        <begin position="95"/>
        <end position="250"/>
    </location>
</feature>
<evidence type="ECO:0000256" key="2">
    <source>
        <dbReference type="ARBA" id="ARBA00022723"/>
    </source>
</evidence>
<organism evidence="7 8">
    <name type="scientific">Alcaligenes endophyticus</name>
    <dbReference type="NCBI Taxonomy" id="1929088"/>
    <lineage>
        <taxon>Bacteria</taxon>
        <taxon>Pseudomonadati</taxon>
        <taxon>Pseudomonadota</taxon>
        <taxon>Betaproteobacteria</taxon>
        <taxon>Burkholderiales</taxon>
        <taxon>Alcaligenaceae</taxon>
        <taxon>Alcaligenes</taxon>
    </lineage>
</organism>
<feature type="binding site" evidence="5">
    <location>
        <position position="221"/>
    </location>
    <ligand>
        <name>Mo-molybdopterin</name>
        <dbReference type="ChEBI" id="CHEBI:71302"/>
    </ligand>
</feature>
<sequence>MYKFKSKPVLPSDITSESVWLARRRYVQQAVALGLISMAAPYQAWGQERSWSVEENTRWPIDEPPTAEKHIVNYNNFYEFGLGKEDPALYAGSMRTDPWVVRIDGEVERPLELDIEQIRKLAPLEERIYRLRCVEAWSMVVPWVGFSLSVLLRQVQPTSKAKYVRFETVADHASMRGLQSRVLQWPYAEGLRIDEAMHPLTMLVLGLYGKELPNQNGAPLRLMVPWKYGFKSAKSLVRISFVEEQPVSSWMAVAPQEYGFFANVNPDVAHPRWSQASERKIGSGIFAARQATLPFNGYAEDVAHMYSSMDLRRYY</sequence>
<evidence type="ECO:0000256" key="4">
    <source>
        <dbReference type="ARBA" id="ARBA00023002"/>
    </source>
</evidence>
<keyword evidence="4 5" id="KW-0560">Oxidoreductase</keyword>
<dbReference type="RefSeq" id="WP_266124518.1">
    <property type="nucleotide sequence ID" value="NZ_JAJHNU010000001.1"/>
</dbReference>
<evidence type="ECO:0000313" key="7">
    <source>
        <dbReference type="EMBL" id="MDN4120809.1"/>
    </source>
</evidence>
<comment type="similarity">
    <text evidence="5">Belongs to the MsrP family.</text>
</comment>
<evidence type="ECO:0000259" key="6">
    <source>
        <dbReference type="Pfam" id="PF00174"/>
    </source>
</evidence>
<gene>
    <name evidence="5 7" type="primary">msrP</name>
    <name evidence="7" type="ORF">LMS43_05885</name>
</gene>
<dbReference type="Pfam" id="PF00174">
    <property type="entry name" value="Oxidored_molyb"/>
    <property type="match status" value="1"/>
</dbReference>
<evidence type="ECO:0000256" key="5">
    <source>
        <dbReference type="HAMAP-Rule" id="MF_01206"/>
    </source>
</evidence>
<dbReference type="NCBIfam" id="NF003767">
    <property type="entry name" value="PRK05363.1"/>
    <property type="match status" value="1"/>
</dbReference>
<dbReference type="PANTHER" id="PTHR43032:SF3">
    <property type="entry name" value="PROTEIN-METHIONINE-SULFOXIDE REDUCTASE CATALYTIC SUBUNIT MSRP"/>
    <property type="match status" value="1"/>
</dbReference>
<comment type="catalytic activity">
    <reaction evidence="5">
        <text>L-methionyl-[protein] + a quinone + H2O = L-methionyl-(S)-S-oxide-[protein] + a quinol</text>
        <dbReference type="Rhea" id="RHEA:51292"/>
        <dbReference type="Rhea" id="RHEA-COMP:12313"/>
        <dbReference type="Rhea" id="RHEA-COMP:12315"/>
        <dbReference type="ChEBI" id="CHEBI:15377"/>
        <dbReference type="ChEBI" id="CHEBI:16044"/>
        <dbReference type="ChEBI" id="CHEBI:24646"/>
        <dbReference type="ChEBI" id="CHEBI:44120"/>
        <dbReference type="ChEBI" id="CHEBI:132124"/>
    </reaction>
</comment>
<dbReference type="InterPro" id="IPR036374">
    <property type="entry name" value="OxRdtase_Mopterin-bd_sf"/>
</dbReference>
<keyword evidence="1 5" id="KW-0500">Molybdenum</keyword>
<feature type="binding site" evidence="5">
    <location>
        <position position="75"/>
    </location>
    <ligand>
        <name>Mo-molybdopterin</name>
        <dbReference type="ChEBI" id="CHEBI:71302"/>
    </ligand>
</feature>
<protein>
    <recommendedName>
        <fullName evidence="5">Protein-methionine-sulfoxide reductase catalytic subunit MsrP</fullName>
        <ecNumber evidence="5">1.8.5.-</ecNumber>
    </recommendedName>
</protein>
<dbReference type="HAMAP" id="MF_01206">
    <property type="entry name" value="MsrP"/>
    <property type="match status" value="1"/>
</dbReference>
<keyword evidence="2 5" id="KW-0479">Metal-binding</keyword>